<gene>
    <name evidence="3" type="ORF">B9D04_09660</name>
</gene>
<dbReference type="PROSITE" id="PS00092">
    <property type="entry name" value="N6_MTASE"/>
    <property type="match status" value="1"/>
</dbReference>
<proteinExistence type="predicted"/>
<dbReference type="GO" id="GO:0009007">
    <property type="term" value="F:site-specific DNA-methyltransferase (adenine-specific) activity"/>
    <property type="evidence" value="ECO:0007669"/>
    <property type="project" value="UniProtKB-EC"/>
</dbReference>
<dbReference type="Pfam" id="PF10544">
    <property type="entry name" value="T5orf172"/>
    <property type="match status" value="1"/>
</dbReference>
<evidence type="ECO:0000313" key="3">
    <source>
        <dbReference type="EMBL" id="OSP88847.1"/>
    </source>
</evidence>
<dbReference type="PROSITE" id="PS51192">
    <property type="entry name" value="HELICASE_ATP_BIND_1"/>
    <property type="match status" value="1"/>
</dbReference>
<dbReference type="SUPFAM" id="SSF52540">
    <property type="entry name" value="P-loop containing nucleoside triphosphate hydrolases"/>
    <property type="match status" value="1"/>
</dbReference>
<feature type="region of interest" description="Disordered" evidence="1">
    <location>
        <begin position="720"/>
        <end position="765"/>
    </location>
</feature>
<evidence type="ECO:0000256" key="1">
    <source>
        <dbReference type="SAM" id="MobiDB-lite"/>
    </source>
</evidence>
<reference evidence="3 4" key="1">
    <citation type="submission" date="2017-04" db="EMBL/GenBank/DDBJ databases">
        <title>The genome sequence of Weissella cibaria isolated from wild Drosophila.</title>
        <authorList>
            <person name="Ricks N.J."/>
            <person name="Carroll C."/>
            <person name="Walters A."/>
            <person name="Newell P.D."/>
            <person name="Chaston J.M."/>
        </authorList>
    </citation>
    <scope>NUCLEOTIDE SEQUENCE [LARGE SCALE GENOMIC DNA]</scope>
    <source>
        <strain evidence="3 4">DmW_103</strain>
    </source>
</reference>
<dbReference type="InterPro" id="IPR029063">
    <property type="entry name" value="SAM-dependent_MTases_sf"/>
</dbReference>
<dbReference type="InterPro" id="IPR018306">
    <property type="entry name" value="Phage_T5_Orf172_DNA-bd"/>
</dbReference>
<dbReference type="EMBL" id="NDXJ01000015">
    <property type="protein sequence ID" value="OSP88847.1"/>
    <property type="molecule type" value="Genomic_DNA"/>
</dbReference>
<dbReference type="GO" id="GO:0005524">
    <property type="term" value="F:ATP binding"/>
    <property type="evidence" value="ECO:0007669"/>
    <property type="project" value="InterPro"/>
</dbReference>
<dbReference type="GO" id="GO:0003677">
    <property type="term" value="F:DNA binding"/>
    <property type="evidence" value="ECO:0007669"/>
    <property type="project" value="InterPro"/>
</dbReference>
<dbReference type="GO" id="GO:0032259">
    <property type="term" value="P:methylation"/>
    <property type="evidence" value="ECO:0007669"/>
    <property type="project" value="InterPro"/>
</dbReference>
<organism evidence="3 4">
    <name type="scientific">Weissella cibaria</name>
    <dbReference type="NCBI Taxonomy" id="137591"/>
    <lineage>
        <taxon>Bacteria</taxon>
        <taxon>Bacillati</taxon>
        <taxon>Bacillota</taxon>
        <taxon>Bacilli</taxon>
        <taxon>Lactobacillales</taxon>
        <taxon>Lactobacillaceae</taxon>
        <taxon>Weissella</taxon>
    </lineage>
</organism>
<dbReference type="RefSeq" id="WP_085639704.1">
    <property type="nucleotide sequence ID" value="NZ_NDXJ01000015.1"/>
</dbReference>
<dbReference type="GO" id="GO:0016787">
    <property type="term" value="F:hydrolase activity"/>
    <property type="evidence" value="ECO:0007669"/>
    <property type="project" value="InterPro"/>
</dbReference>
<feature type="domain" description="Helicase ATP-binding" evidence="2">
    <location>
        <begin position="178"/>
        <end position="368"/>
    </location>
</feature>
<dbReference type="GO" id="GO:0006304">
    <property type="term" value="P:DNA modification"/>
    <property type="evidence" value="ECO:0007669"/>
    <property type="project" value="InterPro"/>
</dbReference>
<dbReference type="PRINTS" id="PR00507">
    <property type="entry name" value="N12N6MTFRASE"/>
</dbReference>
<evidence type="ECO:0000259" key="2">
    <source>
        <dbReference type="PROSITE" id="PS51192"/>
    </source>
</evidence>
<dbReference type="InterPro" id="IPR011639">
    <property type="entry name" value="MethylTrfase_TaqI-like_dom"/>
</dbReference>
<dbReference type="REBASE" id="204415">
    <property type="entry name" value="Wci103ORF9660P"/>
</dbReference>
<dbReference type="InterPro" id="IPR002052">
    <property type="entry name" value="DNA_methylase_N6_adenine_CS"/>
</dbReference>
<evidence type="ECO:0000313" key="4">
    <source>
        <dbReference type="Proteomes" id="UP000193588"/>
    </source>
</evidence>
<accession>A0A1X4JJA0</accession>
<dbReference type="SUPFAM" id="SSF53335">
    <property type="entry name" value="S-adenosyl-L-methionine-dependent methyltransferases"/>
    <property type="match status" value="1"/>
</dbReference>
<protein>
    <recommendedName>
        <fullName evidence="2">Helicase ATP-binding domain-containing protein</fullName>
    </recommendedName>
</protein>
<dbReference type="InterPro" id="IPR014001">
    <property type="entry name" value="Helicase_ATP-bd"/>
</dbReference>
<dbReference type="Gene3D" id="3.40.50.300">
    <property type="entry name" value="P-loop containing nucleotide triphosphate hydrolases"/>
    <property type="match status" value="2"/>
</dbReference>
<dbReference type="Pfam" id="PF07669">
    <property type="entry name" value="Eco57I"/>
    <property type="match status" value="1"/>
</dbReference>
<dbReference type="InterPro" id="IPR006935">
    <property type="entry name" value="Helicase/UvrB_N"/>
</dbReference>
<dbReference type="Gene3D" id="3.40.50.150">
    <property type="entry name" value="Vaccinia Virus protein VP39"/>
    <property type="match status" value="1"/>
</dbReference>
<sequence>MELNSKRNQQEAFLIEHDYIRGWLPHKIYAFSTNQAPGYLKVGETSRRVWERLHEWQRKIPDLTSENEWNAMLPEGDINSTTYFSDHAIHHFFDVKEFENLPVQEKTGNSKEFYKVTLSDIDESIKDINFDFLNNNGGRSKYEFYEITEAKKRKKIYKRNQDFALRNNQKAVLDNILTAVASGQQNLLMYAVMRFGKTFVSLEAAKHLNAKFVVVVSAKKDVLGEWKENVESHKDFSDYVFMSSKDLLDPNIISKTLDAAESDAKRIVLFLTLQDLTSKGMKEKHVQVFSRVIDLLIIDESHFGARAQSFGDVLRQSTPSEKTQDTREKKGLAVVKELKSKVRLHLSGTPYRILMGSEFSNPKQVVAKVQFADILDEKKSWYEIHPNLPEWENPYFGFPEMVRFAFNLSRDAVEKMNALRANGATEKLNEFFRPLEIDDNQNQNSTFAHETEVLNFLHDIDGSGTNSEIFPFLDFDRVKMGKMARHIVMVLPFRASVDAMEKLIRENKDSFLNLQNYTVINISGFKSGDQKVDDVKARITELDLMGEMTISLTVNRMLTGVTVPEWDTMIFLKDTSSPQEYDQSIYRLQSKHVKNIVDPGGKVVGKEDVKPQTLLIDFSPERMISLEQNKAFFSAVNSGENGNSKIEENLERQLRISPIITLNAGVLTEVAPTDVMAYVANYSANRGVAEEVEDIPVDLSLMNNSLISDVIMRQGELNSSAGIEGQQNEEGDKSGDDGDVTGAPEGGETGHESPSTSENTPSEENDQAAIARRFKSYYSRILFYAFLSPQDENSLSNIITTIDENARLAQNLGIEKVVLKEFQQLMSPYALGMLDNKILNMNSLDADDSIPQNERLMTAIRSFGKISAAEVFTPQYIANKMSKELVSDSFVSEFKQRPKAIIDLASRSGVFLLEVYKMLLESGVDSDLIRGQLFAVVTSPIAYEFTRKTFESMGWPVENIVVPDQFDSIKLATKLKEDALREINGFYGRSAELKFDVVIGNPPYQLVTAKKNTKNGQKTVKNIFQYFQEMADEIADKSVLIYPGRRWIHQSGRGLSDFGREQINSNHLERIIFYPKAQDVFPTVSFADGVSVVVKDKNANRTDFEFEYVANGTVQSRIEKHPGEELLILNPDDLSIVNKIEKFVISNNFKHLYDRKSSRSLFGIESGFIQNANVEVETYDGQKFDPNLKVKVLTNGSSGAGGRAKWFLLDKDQVPSGVDSIDKWKVVVSSAHAGGQDNRDNQLEVLDNSSVFGRSRVAMGLFDTQEEAKNFFNYMKTDLVKYTLLMSAENLSSVGKHVPDLGDYLNEDYDFSSVKKLDEQLKDKIGLTDSESQYIAQVVHEAAPKSKK</sequence>
<dbReference type="InterPro" id="IPR027417">
    <property type="entry name" value="P-loop_NTPase"/>
</dbReference>
<dbReference type="Pfam" id="PF04851">
    <property type="entry name" value="ResIII"/>
    <property type="match status" value="1"/>
</dbReference>
<dbReference type="Proteomes" id="UP000193588">
    <property type="component" value="Unassembled WGS sequence"/>
</dbReference>
<name>A0A1X4JJA0_9LACO</name>
<comment type="caution">
    <text evidence="3">The sequence shown here is derived from an EMBL/GenBank/DDBJ whole genome shotgun (WGS) entry which is preliminary data.</text>
</comment>